<keyword evidence="6 10" id="KW-0812">Transmembrane</keyword>
<dbReference type="InterPro" id="IPR045070">
    <property type="entry name" value="MATE_MepA-like"/>
</dbReference>
<feature type="transmembrane region" description="Helical" evidence="10">
    <location>
        <begin position="235"/>
        <end position="258"/>
    </location>
</feature>
<keyword evidence="12" id="KW-1185">Reference proteome</keyword>
<dbReference type="InterPro" id="IPR051327">
    <property type="entry name" value="MATE_MepA_subfamily"/>
</dbReference>
<evidence type="ECO:0000256" key="10">
    <source>
        <dbReference type="SAM" id="Phobius"/>
    </source>
</evidence>
<dbReference type="Pfam" id="PF01554">
    <property type="entry name" value="MatE"/>
    <property type="match status" value="2"/>
</dbReference>
<evidence type="ECO:0000256" key="3">
    <source>
        <dbReference type="ARBA" id="ARBA00022106"/>
    </source>
</evidence>
<keyword evidence="5" id="KW-1003">Cell membrane</keyword>
<feature type="transmembrane region" description="Helical" evidence="10">
    <location>
        <begin position="14"/>
        <end position="34"/>
    </location>
</feature>
<feature type="transmembrane region" description="Helical" evidence="10">
    <location>
        <begin position="192"/>
        <end position="214"/>
    </location>
</feature>
<dbReference type="GO" id="GO:0005886">
    <property type="term" value="C:plasma membrane"/>
    <property type="evidence" value="ECO:0007669"/>
    <property type="project" value="UniProtKB-SubCell"/>
</dbReference>
<gene>
    <name evidence="11" type="ORF">BHK98_09835</name>
</gene>
<dbReference type="PANTHER" id="PTHR43823">
    <property type="entry name" value="SPORULATION PROTEIN YKVU"/>
    <property type="match status" value="1"/>
</dbReference>
<evidence type="ECO:0000256" key="4">
    <source>
        <dbReference type="ARBA" id="ARBA00022448"/>
    </source>
</evidence>
<keyword evidence="9" id="KW-0046">Antibiotic resistance</keyword>
<name>A0A1Q9JJF7_9FIRM</name>
<accession>A0A1Q9JJF7</accession>
<feature type="transmembrane region" description="Helical" evidence="10">
    <location>
        <begin position="54"/>
        <end position="80"/>
    </location>
</feature>
<feature type="transmembrane region" description="Helical" evidence="10">
    <location>
        <begin position="414"/>
        <end position="434"/>
    </location>
</feature>
<comment type="similarity">
    <text evidence="2">Belongs to the multi antimicrobial extrusion (MATE) (TC 2.A.66.1) family. MepA subfamily.</text>
</comment>
<dbReference type="CDD" id="cd13143">
    <property type="entry name" value="MATE_MepA_like"/>
    <property type="match status" value="1"/>
</dbReference>
<evidence type="ECO:0000256" key="9">
    <source>
        <dbReference type="ARBA" id="ARBA00023251"/>
    </source>
</evidence>
<evidence type="ECO:0000313" key="12">
    <source>
        <dbReference type="Proteomes" id="UP000187404"/>
    </source>
</evidence>
<dbReference type="InterPro" id="IPR002528">
    <property type="entry name" value="MATE_fam"/>
</dbReference>
<keyword evidence="4" id="KW-0813">Transport</keyword>
<dbReference type="GO" id="GO:0046677">
    <property type="term" value="P:response to antibiotic"/>
    <property type="evidence" value="ECO:0007669"/>
    <property type="project" value="UniProtKB-KW"/>
</dbReference>
<comment type="caution">
    <text evidence="11">The sequence shown here is derived from an EMBL/GenBank/DDBJ whole genome shotgun (WGS) entry which is preliminary data.</text>
</comment>
<dbReference type="OrthoDB" id="9808954at2"/>
<dbReference type="GO" id="GO:0042910">
    <property type="term" value="F:xenobiotic transmembrane transporter activity"/>
    <property type="evidence" value="ECO:0007669"/>
    <property type="project" value="InterPro"/>
</dbReference>
<feature type="transmembrane region" description="Helical" evidence="10">
    <location>
        <begin position="384"/>
        <end position="408"/>
    </location>
</feature>
<dbReference type="GO" id="GO:0015297">
    <property type="term" value="F:antiporter activity"/>
    <property type="evidence" value="ECO:0007669"/>
    <property type="project" value="InterPro"/>
</dbReference>
<dbReference type="AlphaFoldDB" id="A0A1Q9JJF7"/>
<proteinExistence type="inferred from homology"/>
<dbReference type="EMBL" id="MJIE01000001">
    <property type="protein sequence ID" value="OLR56340.1"/>
    <property type="molecule type" value="Genomic_DNA"/>
</dbReference>
<keyword evidence="7 10" id="KW-1133">Transmembrane helix</keyword>
<evidence type="ECO:0000256" key="1">
    <source>
        <dbReference type="ARBA" id="ARBA00004651"/>
    </source>
</evidence>
<evidence type="ECO:0000256" key="7">
    <source>
        <dbReference type="ARBA" id="ARBA00022989"/>
    </source>
</evidence>
<dbReference type="PANTHER" id="PTHR43823:SF3">
    <property type="entry name" value="MULTIDRUG EXPORT PROTEIN MEPA"/>
    <property type="match status" value="1"/>
</dbReference>
<evidence type="ECO:0000256" key="8">
    <source>
        <dbReference type="ARBA" id="ARBA00023136"/>
    </source>
</evidence>
<dbReference type="PIRSF" id="PIRSF006603">
    <property type="entry name" value="DinF"/>
    <property type="match status" value="1"/>
</dbReference>
<evidence type="ECO:0000256" key="5">
    <source>
        <dbReference type="ARBA" id="ARBA00022475"/>
    </source>
</evidence>
<dbReference type="Proteomes" id="UP000187404">
    <property type="component" value="Unassembled WGS sequence"/>
</dbReference>
<organism evidence="11 12">
    <name type="scientific">Hornefia porci</name>
    <dbReference type="NCBI Taxonomy" id="2652292"/>
    <lineage>
        <taxon>Bacteria</taxon>
        <taxon>Bacillati</taxon>
        <taxon>Bacillota</taxon>
        <taxon>Clostridia</taxon>
        <taxon>Peptostreptococcales</taxon>
        <taxon>Anaerovoracaceae</taxon>
        <taxon>Hornefia</taxon>
    </lineage>
</organism>
<reference evidence="11 12" key="1">
    <citation type="journal article" date="2016" name="Appl. Environ. Microbiol.">
        <title>Function and Phylogeny of Bacterial Butyryl Coenzyme A:Acetate Transferases and Their Diversity in the Proximal Colon of Swine.</title>
        <authorList>
            <person name="Trachsel J."/>
            <person name="Bayles D.O."/>
            <person name="Looft T."/>
            <person name="Levine U.Y."/>
            <person name="Allen H.K."/>
        </authorList>
    </citation>
    <scope>NUCLEOTIDE SEQUENCE [LARGE SCALE GENOMIC DNA]</scope>
    <source>
        <strain evidence="11 12">68-3-10</strain>
    </source>
</reference>
<feature type="transmembrane region" description="Helical" evidence="10">
    <location>
        <begin position="163"/>
        <end position="186"/>
    </location>
</feature>
<evidence type="ECO:0000256" key="2">
    <source>
        <dbReference type="ARBA" id="ARBA00008417"/>
    </source>
</evidence>
<keyword evidence="8 10" id="KW-0472">Membrane</keyword>
<evidence type="ECO:0000256" key="6">
    <source>
        <dbReference type="ARBA" id="ARBA00022692"/>
    </source>
</evidence>
<feature type="transmembrane region" description="Helical" evidence="10">
    <location>
        <begin position="315"/>
        <end position="337"/>
    </location>
</feature>
<dbReference type="InterPro" id="IPR048279">
    <property type="entry name" value="MdtK-like"/>
</dbReference>
<feature type="transmembrane region" description="Helical" evidence="10">
    <location>
        <begin position="92"/>
        <end position="115"/>
    </location>
</feature>
<feature type="transmembrane region" description="Helical" evidence="10">
    <location>
        <begin position="127"/>
        <end position="151"/>
    </location>
</feature>
<dbReference type="STRING" id="1261640.BHK98_09835"/>
<feature type="transmembrane region" description="Helical" evidence="10">
    <location>
        <begin position="357"/>
        <end position="377"/>
    </location>
</feature>
<sequence>MRIQLSDHFTYKRLLRFVYPSILMMIFTSIYGVVDGLFVSNFAGKIPFAAVNLVMPVLTIMSTLGFMIGTGGSAVVGITLGERDRDRANRYFSMFIYTLIGVGIIVTVICELLLTRLVSLLGADTAMAPYCVLYCRITMISIPMFMLQVAFQTFFNTAEKPKLGLFITVAAGLTNMVLDGILVGIFHWGVAGAAVATVCSEFIGGGIPLIYFSRKNDSLLRLVPARIEWKILGRACFNGSSEMMSSISGSLVTVLYNYQLMRFAGSDGVAAYGAIMYVMFIFLAIFLGFTFGSAPIMSYHYGAGNKDEMKNLLRIAVRILSVFAVAMLSLGEISSGLVTRFFVGYDAELYRMTLHAFRIYSLVFLVSGFNIYASSLFTSLGDGLVSAILSFIRTLVFQVICILLLPVLFGLEGIWWASVAAELMAFAVSAYFVIGKRKKYQYM</sequence>
<feature type="transmembrane region" description="Helical" evidence="10">
    <location>
        <begin position="270"/>
        <end position="294"/>
    </location>
</feature>
<evidence type="ECO:0000313" key="11">
    <source>
        <dbReference type="EMBL" id="OLR56340.1"/>
    </source>
</evidence>
<protein>
    <recommendedName>
        <fullName evidence="3">Multidrug export protein MepA</fullName>
    </recommendedName>
</protein>
<comment type="subcellular location">
    <subcellularLocation>
        <location evidence="1">Cell membrane</location>
        <topology evidence="1">Multi-pass membrane protein</topology>
    </subcellularLocation>
</comment>